<proteinExistence type="predicted"/>
<reference evidence="1" key="1">
    <citation type="submission" date="2018-11" db="EMBL/GenBank/DDBJ databases">
        <title>The sequence and de novo assembly of Larimichthys crocea genome using PacBio and Hi-C technologies.</title>
        <authorList>
            <person name="Xu P."/>
            <person name="Chen B."/>
            <person name="Zhou Z."/>
            <person name="Ke Q."/>
            <person name="Wu Y."/>
            <person name="Bai H."/>
            <person name="Pu F."/>
        </authorList>
    </citation>
    <scope>NUCLEOTIDE SEQUENCE</scope>
    <source>
        <tissue evidence="1">Muscle</tissue>
    </source>
</reference>
<protein>
    <submittedName>
        <fullName evidence="1">Uncharacterized protein</fullName>
    </submittedName>
</protein>
<evidence type="ECO:0000313" key="1">
    <source>
        <dbReference type="EMBL" id="TMS03347.1"/>
    </source>
</evidence>
<evidence type="ECO:0000313" key="2">
    <source>
        <dbReference type="Proteomes" id="UP000793456"/>
    </source>
</evidence>
<dbReference type="Proteomes" id="UP000793456">
    <property type="component" value="Chromosome XXII"/>
</dbReference>
<comment type="caution">
    <text evidence="1">The sequence shown here is derived from an EMBL/GenBank/DDBJ whole genome shotgun (WGS) entry which is preliminary data.</text>
</comment>
<organism evidence="1 2">
    <name type="scientific">Larimichthys crocea</name>
    <name type="common">Large yellow croaker</name>
    <name type="synonym">Pseudosciaena crocea</name>
    <dbReference type="NCBI Taxonomy" id="215358"/>
    <lineage>
        <taxon>Eukaryota</taxon>
        <taxon>Metazoa</taxon>
        <taxon>Chordata</taxon>
        <taxon>Craniata</taxon>
        <taxon>Vertebrata</taxon>
        <taxon>Euteleostomi</taxon>
        <taxon>Actinopterygii</taxon>
        <taxon>Neopterygii</taxon>
        <taxon>Teleostei</taxon>
        <taxon>Neoteleostei</taxon>
        <taxon>Acanthomorphata</taxon>
        <taxon>Eupercaria</taxon>
        <taxon>Sciaenidae</taxon>
        <taxon>Larimichthys</taxon>
    </lineage>
</organism>
<keyword evidence="2" id="KW-1185">Reference proteome</keyword>
<name>A0ACD3Q8M7_LARCR</name>
<dbReference type="EMBL" id="CM011695">
    <property type="protein sequence ID" value="TMS03347.1"/>
    <property type="molecule type" value="Genomic_DNA"/>
</dbReference>
<accession>A0ACD3Q8M7</accession>
<sequence length="208" mass="24104">MVAVFWTFLMLYRGTTTLSETFGYLALYVVYVVTVIISAYIYNRQKHSVNSDVRNIAQIPAEFHSSDSSDDDVPCLNSGAIQQEYESEYRPLLPYSESTSQILLSSLNPVDNRKWRRKSWSWRVLKVVKTPVEVLLLLCIPVVDPDKEDKNWRRPLNCFHLISSPLVCVFAFQSGKYGDHMIQEQFPLWLLTLLLGIFPVCYCLLHHH</sequence>
<gene>
    <name evidence="1" type="ORF">E3U43_000236</name>
</gene>